<feature type="region of interest" description="Disordered" evidence="1">
    <location>
        <begin position="242"/>
        <end position="273"/>
    </location>
</feature>
<dbReference type="EMBL" id="VTEH01000019">
    <property type="protein sequence ID" value="TYR73332.1"/>
    <property type="molecule type" value="Genomic_DNA"/>
</dbReference>
<gene>
    <name evidence="3" type="ORF">FZC79_18940</name>
</gene>
<dbReference type="InterPro" id="IPR025164">
    <property type="entry name" value="Toastrack_DUF4097"/>
</dbReference>
<dbReference type="Proteomes" id="UP000323317">
    <property type="component" value="Unassembled WGS sequence"/>
</dbReference>
<evidence type="ECO:0000313" key="4">
    <source>
        <dbReference type="Proteomes" id="UP000323317"/>
    </source>
</evidence>
<feature type="compositionally biased region" description="Polar residues" evidence="1">
    <location>
        <begin position="242"/>
        <end position="251"/>
    </location>
</feature>
<accession>A0A5D4K7W3</accession>
<sequence>MKNLFAIIIAVLVVGSVLLILNDHTSLFASGKRTGDNSVAVNDRVNSLKIDVPSSNTVIIPEERDDVKAELKGKGNLIVSSKGDEIKVEVKRKWFSWMSFNHDSELTVFIPEHFDRSMDINIGSGSLVFEGESSSEPMVLDTLRTDMSSGNLELTDIKTAKFVHSGSSGSLIVDRFSAKEGAVEISSGDVELIEYSGPLKGELSSGKMDVEMAELKGDISFDLSSGNVDLDLPDDSSFTLTGEASSGNISSEFPLKSQKVDDGDISGTHGSGQYDIEISVSSGDVRIY</sequence>
<proteinExistence type="predicted"/>
<dbReference type="Pfam" id="PF13349">
    <property type="entry name" value="DUF4097"/>
    <property type="match status" value="1"/>
</dbReference>
<evidence type="ECO:0000259" key="2">
    <source>
        <dbReference type="Pfam" id="PF13349"/>
    </source>
</evidence>
<protein>
    <submittedName>
        <fullName evidence="3">DUF4097 domain-containing protein</fullName>
    </submittedName>
</protein>
<name>A0A5D4K7W3_9BACI</name>
<feature type="domain" description="DUF4097" evidence="2">
    <location>
        <begin position="46"/>
        <end position="287"/>
    </location>
</feature>
<dbReference type="RefSeq" id="WP_148948333.1">
    <property type="nucleotide sequence ID" value="NZ_VTEH01000019.1"/>
</dbReference>
<evidence type="ECO:0000256" key="1">
    <source>
        <dbReference type="SAM" id="MobiDB-lite"/>
    </source>
</evidence>
<comment type="caution">
    <text evidence="3">The sequence shown here is derived from an EMBL/GenBank/DDBJ whole genome shotgun (WGS) entry which is preliminary data.</text>
</comment>
<dbReference type="AlphaFoldDB" id="A0A5D4K7W3"/>
<organism evidence="3 4">
    <name type="scientific">Rossellomorea vietnamensis</name>
    <dbReference type="NCBI Taxonomy" id="218284"/>
    <lineage>
        <taxon>Bacteria</taxon>
        <taxon>Bacillati</taxon>
        <taxon>Bacillota</taxon>
        <taxon>Bacilli</taxon>
        <taxon>Bacillales</taxon>
        <taxon>Bacillaceae</taxon>
        <taxon>Rossellomorea</taxon>
    </lineage>
</organism>
<evidence type="ECO:0000313" key="3">
    <source>
        <dbReference type="EMBL" id="TYR73332.1"/>
    </source>
</evidence>
<reference evidence="3 4" key="1">
    <citation type="submission" date="2019-08" db="EMBL/GenBank/DDBJ databases">
        <title>Bacillus genomes from the desert of Cuatro Cienegas, Coahuila.</title>
        <authorList>
            <person name="Olmedo-Alvarez G."/>
        </authorList>
    </citation>
    <scope>NUCLEOTIDE SEQUENCE [LARGE SCALE GENOMIC DNA]</scope>
    <source>
        <strain evidence="3 4">CH40_1T</strain>
    </source>
</reference>